<keyword evidence="1" id="KW-1133">Transmembrane helix</keyword>
<evidence type="ECO:0000313" key="2">
    <source>
        <dbReference type="EMBL" id="HFQ78820.1"/>
    </source>
</evidence>
<accession>A0A7J3N0D0</accession>
<evidence type="ECO:0000313" key="3">
    <source>
        <dbReference type="EMBL" id="HGT99140.1"/>
    </source>
</evidence>
<dbReference type="EMBL" id="DTAU01000072">
    <property type="protein sequence ID" value="HFQ78820.1"/>
    <property type="molecule type" value="Genomic_DNA"/>
</dbReference>
<evidence type="ECO:0000256" key="1">
    <source>
        <dbReference type="SAM" id="Phobius"/>
    </source>
</evidence>
<gene>
    <name evidence="2" type="ORF">ENT99_03850</name>
    <name evidence="3" type="ORF">ENU64_06905</name>
</gene>
<organism evidence="3">
    <name type="scientific">Ignisphaera aggregans</name>
    <dbReference type="NCBI Taxonomy" id="334771"/>
    <lineage>
        <taxon>Archaea</taxon>
        <taxon>Thermoproteota</taxon>
        <taxon>Thermoprotei</taxon>
        <taxon>Desulfurococcales</taxon>
        <taxon>Desulfurococcaceae</taxon>
        <taxon>Ignisphaera</taxon>
    </lineage>
</organism>
<dbReference type="AlphaFoldDB" id="A0A7J3N0D0"/>
<dbReference type="EMBL" id="DTDH01000190">
    <property type="protein sequence ID" value="HGT99140.1"/>
    <property type="molecule type" value="Genomic_DNA"/>
</dbReference>
<comment type="caution">
    <text evidence="3">The sequence shown here is derived from an EMBL/GenBank/DDBJ whole genome shotgun (WGS) entry which is preliminary data.</text>
</comment>
<name>A0A7J3N0D0_9CREN</name>
<feature type="transmembrane region" description="Helical" evidence="1">
    <location>
        <begin position="7"/>
        <end position="28"/>
    </location>
</feature>
<reference evidence="3" key="1">
    <citation type="journal article" date="2020" name="mSystems">
        <title>Genome- and Community-Level Interaction Insights into Carbon Utilization and Element Cycling Functions of Hydrothermarchaeota in Hydrothermal Sediment.</title>
        <authorList>
            <person name="Zhou Z."/>
            <person name="Liu Y."/>
            <person name="Xu W."/>
            <person name="Pan J."/>
            <person name="Luo Z.H."/>
            <person name="Li M."/>
        </authorList>
    </citation>
    <scope>NUCLEOTIDE SEQUENCE [LARGE SCALE GENOMIC DNA]</scope>
    <source>
        <strain evidence="2">SpSt-629</strain>
        <strain evidence="3">SpSt-688</strain>
    </source>
</reference>
<proteinExistence type="predicted"/>
<evidence type="ECO:0008006" key="4">
    <source>
        <dbReference type="Google" id="ProtNLM"/>
    </source>
</evidence>
<protein>
    <recommendedName>
        <fullName evidence="4">DUF4129 domain-containing protein</fullName>
    </recommendedName>
</protein>
<feature type="transmembrane region" description="Helical" evidence="1">
    <location>
        <begin position="445"/>
        <end position="470"/>
    </location>
</feature>
<sequence length="589" mass="67975">MHIRAKAIILIIIVLTSICSTYSIAYALDTTRHSETISEVATKDLYSFEVLFRWLNSVNISRYRDIKVHSYRDLKNNAIHIFNHIYTEPSLSIFIGALQLRTLKRFAYGSSNIDDRDILNLILTITANFNISISSGRTCGNPFANLLLNILYGDSHCRYRYSDLDTLIEYLVLLGENVSQEYLFSIISKIYTIKMALQGRGIYRDTLENIMDKLLYEESIVVYLFLEDFLSKSNINIIERNPYSSVEQILIETNKNEVRKPLTIQDVEYILSKAIALASSLKEKGITISTEDIPKIISYVMSIDSDKIIALLDSIEFSERLRDMPIEIVYTPTYVNYSDSENFVNNLTYIGIPFNLIDMYSKENATLFSDLSNSTDINLKFFTDIDTKIPDYIENVEKKLSKYIEKVNSINIDIVVSIDTDATSIQSSIEQDNIVEIGRDVSNPLLYTIPLTIYITFSTGIAVTILVIVGRKHLLRYILRLLSISNTSIDNIERNVHSQSHFDLFWNLIYSIAHVFDVKISNNETHREIYSKILHKLGNSDKEYKDLLKDIVKGYETLRFSRDIIDRETWLKSIIKMIKLIEHRDRLNV</sequence>
<keyword evidence="1" id="KW-0812">Transmembrane</keyword>
<keyword evidence="1" id="KW-0472">Membrane</keyword>